<evidence type="ECO:0000313" key="2">
    <source>
        <dbReference type="Proteomes" id="UP000074119"/>
    </source>
</evidence>
<dbReference type="EMBL" id="CP014544">
    <property type="protein sequence ID" value="AMO70178.1"/>
    <property type="molecule type" value="Genomic_DNA"/>
</dbReference>
<dbReference type="AlphaFoldDB" id="A0A127MAI0"/>
<gene>
    <name evidence="1" type="ORF">AZF00_18540</name>
</gene>
<dbReference type="Gene3D" id="3.40.91.30">
    <property type="match status" value="1"/>
</dbReference>
<protein>
    <submittedName>
        <fullName evidence="1">Uncharacterized protein</fullName>
    </submittedName>
</protein>
<evidence type="ECO:0000313" key="1">
    <source>
        <dbReference type="EMBL" id="AMO70178.1"/>
    </source>
</evidence>
<dbReference type="Proteomes" id="UP000074119">
    <property type="component" value="Chromosome"/>
</dbReference>
<accession>A0A127MAI0</accession>
<proteinExistence type="predicted"/>
<reference evidence="1 2" key="1">
    <citation type="submission" date="2015-12" db="EMBL/GenBank/DDBJ databases">
        <authorList>
            <person name="Shamseldin A."/>
            <person name="Moawad H."/>
            <person name="Abd El-Rahim W.M."/>
            <person name="Sadowsky M.J."/>
        </authorList>
    </citation>
    <scope>NUCLEOTIDE SEQUENCE [LARGE SCALE GENOMIC DNA]</scope>
    <source>
        <strain evidence="1 2">SM2</strain>
    </source>
</reference>
<name>A0A127MAI0_9GAMM</name>
<organism evidence="1 2">
    <name type="scientific">Zhongshania aliphaticivorans</name>
    <dbReference type="NCBI Taxonomy" id="1470434"/>
    <lineage>
        <taxon>Bacteria</taxon>
        <taxon>Pseudomonadati</taxon>
        <taxon>Pseudomonadota</taxon>
        <taxon>Gammaproteobacteria</taxon>
        <taxon>Cellvibrionales</taxon>
        <taxon>Spongiibacteraceae</taxon>
        <taxon>Zhongshania</taxon>
    </lineage>
</organism>
<sequence length="239" mass="28247">MPMSPIETVYRGCKFRSRLEARWAVFFESLKLKWDYEPEGFTLSSGVKYLPDFWLPQLDCWFEVKGPEPTDLDRKKAYQLSVDSKKIVVLASGQIKTTKMAFKNYEWEWPSDGFRMELFAGQAWEVWNAKSFDHAFWSWTLETDLPPFISDQFPDREIPQIDSEAQRKLLIELDEIYYQKKYSKQHPRYRWGRYQDNVNWVITTNDDVKFASEPNDSLTIIADAYSAAKKARFEHGECG</sequence>
<dbReference type="KEGG" id="zal:AZF00_18540"/>
<dbReference type="STRING" id="1470434.AZF00_18540"/>